<keyword evidence="4" id="KW-1185">Reference proteome</keyword>
<dbReference type="GO" id="GO:0005737">
    <property type="term" value="C:cytoplasm"/>
    <property type="evidence" value="ECO:0007669"/>
    <property type="project" value="UniProtKB-SubCell"/>
</dbReference>
<protein>
    <recommendedName>
        <fullName evidence="2">Ribosomal silencing factor RsfS</fullName>
    </recommendedName>
</protein>
<dbReference type="InterPro" id="IPR004394">
    <property type="entry name" value="Iojap/RsfS/C7orf30"/>
</dbReference>
<keyword evidence="2" id="KW-0678">Repressor</keyword>
<evidence type="ECO:0000313" key="4">
    <source>
        <dbReference type="Proteomes" id="UP000676169"/>
    </source>
</evidence>
<dbReference type="HAMAP" id="MF_01477">
    <property type="entry name" value="Iojap_RsfS"/>
    <property type="match status" value="1"/>
</dbReference>
<comment type="function">
    <text evidence="2">Functions as a ribosomal silencing factor. Interacts with ribosomal protein uL14 (rplN), blocking formation of intersubunit bridge B8. Prevents association of the 30S and 50S ribosomal subunits and the formation of functional ribosomes, thus repressing translation.</text>
</comment>
<reference evidence="3" key="1">
    <citation type="submission" date="2021-04" db="EMBL/GenBank/DDBJ databases">
        <title>Luteolibacter sp. 32A isolated from the skin of an Anderson's salamander (Ambystoma andersonii).</title>
        <authorList>
            <person name="Spergser J."/>
            <person name="Busse H.-J."/>
        </authorList>
    </citation>
    <scope>NUCLEOTIDE SEQUENCE</scope>
    <source>
        <strain evidence="3">32A</strain>
    </source>
</reference>
<evidence type="ECO:0000313" key="3">
    <source>
        <dbReference type="EMBL" id="QUE49437.1"/>
    </source>
</evidence>
<name>A0A975G515_9BACT</name>
<gene>
    <name evidence="2 3" type="primary">rsfS</name>
    <name evidence="3" type="ORF">KBB96_11190</name>
</gene>
<dbReference type="PANTHER" id="PTHR21043">
    <property type="entry name" value="IOJAP SUPERFAMILY ORTHOLOG"/>
    <property type="match status" value="1"/>
</dbReference>
<dbReference type="GO" id="GO:0042256">
    <property type="term" value="P:cytosolic ribosome assembly"/>
    <property type="evidence" value="ECO:0007669"/>
    <property type="project" value="UniProtKB-UniRule"/>
</dbReference>
<keyword evidence="2" id="KW-0810">Translation regulation</keyword>
<comment type="subunit">
    <text evidence="2">Interacts with ribosomal protein uL14 (rplN).</text>
</comment>
<keyword evidence="2" id="KW-0963">Cytoplasm</keyword>
<dbReference type="NCBIfam" id="TIGR00090">
    <property type="entry name" value="rsfS_iojap_ybeB"/>
    <property type="match status" value="1"/>
</dbReference>
<comment type="similarity">
    <text evidence="1 2">Belongs to the Iojap/RsfS family.</text>
</comment>
<dbReference type="InterPro" id="IPR043519">
    <property type="entry name" value="NT_sf"/>
</dbReference>
<accession>A0A975G515</accession>
<organism evidence="3 4">
    <name type="scientific">Luteolibacter ambystomatis</name>
    <dbReference type="NCBI Taxonomy" id="2824561"/>
    <lineage>
        <taxon>Bacteria</taxon>
        <taxon>Pseudomonadati</taxon>
        <taxon>Verrucomicrobiota</taxon>
        <taxon>Verrucomicrobiia</taxon>
        <taxon>Verrucomicrobiales</taxon>
        <taxon>Verrucomicrobiaceae</taxon>
        <taxon>Luteolibacter</taxon>
    </lineage>
</organism>
<dbReference type="KEGG" id="lamb:KBB96_11190"/>
<dbReference type="Gene3D" id="3.30.460.10">
    <property type="entry name" value="Beta Polymerase, domain 2"/>
    <property type="match status" value="1"/>
</dbReference>
<dbReference type="RefSeq" id="WP_211629508.1">
    <property type="nucleotide sequence ID" value="NZ_CP073100.1"/>
</dbReference>
<dbReference type="EMBL" id="CP073100">
    <property type="protein sequence ID" value="QUE49437.1"/>
    <property type="molecule type" value="Genomic_DNA"/>
</dbReference>
<dbReference type="SUPFAM" id="SSF81301">
    <property type="entry name" value="Nucleotidyltransferase"/>
    <property type="match status" value="1"/>
</dbReference>
<dbReference type="GO" id="GO:0043023">
    <property type="term" value="F:ribosomal large subunit binding"/>
    <property type="evidence" value="ECO:0007669"/>
    <property type="project" value="TreeGrafter"/>
</dbReference>
<evidence type="ECO:0000256" key="1">
    <source>
        <dbReference type="ARBA" id="ARBA00010574"/>
    </source>
</evidence>
<proteinExistence type="inferred from homology"/>
<dbReference type="GO" id="GO:0090071">
    <property type="term" value="P:negative regulation of ribosome biogenesis"/>
    <property type="evidence" value="ECO:0007669"/>
    <property type="project" value="UniProtKB-UniRule"/>
</dbReference>
<sequence>MALEALELAKACAKAADEIQAEDIRVWDMRGVSNLTDFMIVCSGSSMPHLRAILRDVSAHVEEWTGSRPANAEGKADTRWVVLDYIDVMVHIMHDELRDYYGLEKLWGDAKEVLWKDEPEAPASDGPEAKA</sequence>
<evidence type="ECO:0000256" key="2">
    <source>
        <dbReference type="HAMAP-Rule" id="MF_01477"/>
    </source>
</evidence>
<dbReference type="Proteomes" id="UP000676169">
    <property type="component" value="Chromosome"/>
</dbReference>
<comment type="subcellular location">
    <subcellularLocation>
        <location evidence="2">Cytoplasm</location>
    </subcellularLocation>
</comment>
<dbReference type="AlphaFoldDB" id="A0A975G515"/>
<dbReference type="Pfam" id="PF02410">
    <property type="entry name" value="RsfS"/>
    <property type="match status" value="1"/>
</dbReference>
<dbReference type="GO" id="GO:0017148">
    <property type="term" value="P:negative regulation of translation"/>
    <property type="evidence" value="ECO:0007669"/>
    <property type="project" value="UniProtKB-UniRule"/>
</dbReference>
<dbReference type="PANTHER" id="PTHR21043:SF0">
    <property type="entry name" value="MITOCHONDRIAL ASSEMBLY OF RIBOSOMAL LARGE SUBUNIT PROTEIN 1"/>
    <property type="match status" value="1"/>
</dbReference>